<dbReference type="WBParaSite" id="RSKR_0000367400.1">
    <property type="protein sequence ID" value="RSKR_0000367400.1"/>
    <property type="gene ID" value="RSKR_0000367400"/>
</dbReference>
<evidence type="ECO:0000313" key="2">
    <source>
        <dbReference type="WBParaSite" id="RSKR_0000367400.1"/>
    </source>
</evidence>
<organism evidence="1 2">
    <name type="scientific">Rhabditophanes sp. KR3021</name>
    <dbReference type="NCBI Taxonomy" id="114890"/>
    <lineage>
        <taxon>Eukaryota</taxon>
        <taxon>Metazoa</taxon>
        <taxon>Ecdysozoa</taxon>
        <taxon>Nematoda</taxon>
        <taxon>Chromadorea</taxon>
        <taxon>Rhabditida</taxon>
        <taxon>Tylenchina</taxon>
        <taxon>Panagrolaimomorpha</taxon>
        <taxon>Strongyloidoidea</taxon>
        <taxon>Alloionematidae</taxon>
        <taxon>Rhabditophanes</taxon>
    </lineage>
</organism>
<name>A0AC35TRT0_9BILA</name>
<sequence length="147" mass="16515">MEVPVKKQRNENVVPSTLSTNNNDSFEESTCTNTDTRSNASSNLLNPELSFIERSKAFEKIRPTKEGLFIPKASFKRVVKDAARSVSTQDHYFSADAMEVIQYSAEEFISIRFKQALKATHLRQAATVKIQDFVAVTQILQISGVKL</sequence>
<dbReference type="Proteomes" id="UP000095286">
    <property type="component" value="Unplaced"/>
</dbReference>
<proteinExistence type="predicted"/>
<reference evidence="2" key="1">
    <citation type="submission" date="2016-11" db="UniProtKB">
        <authorList>
            <consortium name="WormBaseParasite"/>
        </authorList>
    </citation>
    <scope>IDENTIFICATION</scope>
    <source>
        <strain evidence="2">KR3021</strain>
    </source>
</reference>
<protein>
    <submittedName>
        <fullName evidence="2">CBFD_NFYB_HMF domain-containing protein</fullName>
    </submittedName>
</protein>
<accession>A0AC35TRT0</accession>
<evidence type="ECO:0000313" key="1">
    <source>
        <dbReference type="Proteomes" id="UP000095286"/>
    </source>
</evidence>